<reference evidence="2 3" key="1">
    <citation type="submission" date="2005-11" db="EMBL/GenBank/DDBJ databases">
        <title>The complete genome sequence of Lawsonia intracellularis: the causative agent of proliferative enteropathy.</title>
        <authorList>
            <person name="Kaur K."/>
            <person name="Zhang Q."/>
            <person name="Beckler D."/>
            <person name="Munir S."/>
            <person name="Li L."/>
            <person name="Kinsley K."/>
            <person name="Herron L."/>
            <person name="Peterson A."/>
            <person name="May B."/>
            <person name="Singh S."/>
            <person name="Gebhart C."/>
            <person name="Kapur V."/>
        </authorList>
    </citation>
    <scope>NUCLEOTIDE SEQUENCE [LARGE SCALE GENOMIC DNA]</scope>
    <source>
        <strain evidence="2 3">PHE/MN1-00</strain>
    </source>
</reference>
<dbReference type="AlphaFoldDB" id="Q1MP69"/>
<accession>Q1MP69</accession>
<dbReference type="eggNOG" id="ENOG5033D3T">
    <property type="taxonomic scope" value="Bacteria"/>
</dbReference>
<dbReference type="EMBL" id="AM180252">
    <property type="protein sequence ID" value="CAJ55208.1"/>
    <property type="molecule type" value="Genomic_DNA"/>
</dbReference>
<feature type="compositionally biased region" description="Basic and acidic residues" evidence="1">
    <location>
        <begin position="50"/>
        <end position="60"/>
    </location>
</feature>
<evidence type="ECO:0000256" key="1">
    <source>
        <dbReference type="SAM" id="MobiDB-lite"/>
    </source>
</evidence>
<dbReference type="HOGENOM" id="CLU_111535_0_0_7"/>
<sequence>MIFNIVFTGGGNIMSDSTNLSSFGFQGNSMNDFTNSEEMSQPSEVQGNSKEVRSNSERGIPRITVDPTKNPTPMFRYAMLELVTARNIRESATSLMNSIADTQREQKAASSYLDQFRKHQSDVSQGHGSGSQGKWERIQQWQVDWLKSHNIKYPSKVDTGDTWLNADEWDLICKGTQAYIDNIGSSTQQKMVQAQDALGQYNAQVQGATSSITNDIELSRSVNTTQPF</sequence>
<proteinExistence type="predicted"/>
<keyword evidence="3" id="KW-1185">Reference proteome</keyword>
<feature type="compositionally biased region" description="Polar residues" evidence="1">
    <location>
        <begin position="31"/>
        <end position="49"/>
    </location>
</feature>
<feature type="region of interest" description="Disordered" evidence="1">
    <location>
        <begin position="31"/>
        <end position="68"/>
    </location>
</feature>
<dbReference type="Proteomes" id="UP000002430">
    <property type="component" value="Chromosome"/>
</dbReference>
<dbReference type="KEGG" id="lip:LI1154"/>
<evidence type="ECO:0000313" key="3">
    <source>
        <dbReference type="Proteomes" id="UP000002430"/>
    </source>
</evidence>
<protein>
    <submittedName>
        <fullName evidence="2">NA</fullName>
    </submittedName>
</protein>
<gene>
    <name evidence="2" type="ordered locus">LI1154</name>
</gene>
<evidence type="ECO:0000313" key="2">
    <source>
        <dbReference type="EMBL" id="CAJ55208.1"/>
    </source>
</evidence>
<organism evidence="2 3">
    <name type="scientific">Lawsonia intracellularis (strain PHE/MN1-00)</name>
    <dbReference type="NCBI Taxonomy" id="363253"/>
    <lineage>
        <taxon>Bacteria</taxon>
        <taxon>Pseudomonadati</taxon>
        <taxon>Thermodesulfobacteriota</taxon>
        <taxon>Desulfovibrionia</taxon>
        <taxon>Desulfovibrionales</taxon>
        <taxon>Desulfovibrionaceae</taxon>
        <taxon>Lawsonia</taxon>
    </lineage>
</organism>
<name>Q1MP69_LAWIP</name>